<evidence type="ECO:0000313" key="2">
    <source>
        <dbReference type="EMBL" id="SKB05907.1"/>
    </source>
</evidence>
<gene>
    <name evidence="2" type="ORF">SAMN04244570_0028</name>
</gene>
<keyword evidence="3" id="KW-1185">Reference proteome</keyword>
<proteinExistence type="predicted"/>
<feature type="domain" description="Polysaccharide pyruvyl transferase" evidence="1">
    <location>
        <begin position="14"/>
        <end position="288"/>
    </location>
</feature>
<reference evidence="3" key="1">
    <citation type="submission" date="2017-02" db="EMBL/GenBank/DDBJ databases">
        <authorList>
            <person name="Varghese N."/>
            <person name="Submissions S."/>
        </authorList>
    </citation>
    <scope>NUCLEOTIDE SEQUENCE [LARGE SCALE GENOMIC DNA]</scope>
    <source>
        <strain evidence="3">DSM 23966</strain>
    </source>
</reference>
<evidence type="ECO:0000259" key="1">
    <source>
        <dbReference type="Pfam" id="PF04230"/>
    </source>
</evidence>
<dbReference type="PANTHER" id="PTHR36836:SF1">
    <property type="entry name" value="COLANIC ACID BIOSYNTHESIS PROTEIN WCAK"/>
    <property type="match status" value="1"/>
</dbReference>
<dbReference type="PANTHER" id="PTHR36836">
    <property type="entry name" value="COLANIC ACID BIOSYNTHESIS PROTEIN WCAK"/>
    <property type="match status" value="1"/>
</dbReference>
<sequence length="357" mass="40851">MKKVLYIGWIGYENLGDELMYDLFKEHFAVLGEGYSLDFVNVEMRYLQNISPSDYDLLVLGGGSILNGPNATISPYVIDFLYNAVMLNKKVMMWGSGIDWLPKSSISLLENPQGHFPFNIPDLTREKFRTVFSQSIWAGVRGPLSKEVFDRIDPSNGIEISGDPAFLLNPEKKRKPEQKIIGVNWGTSFNNVYGQDEEGVEDQLATALQSLIAQGYKVHLYIVWQKDLEASIRLYHKINDSDNVTMPTLYDQNELMARMQDFQYTINFKLHANYLSLAAQVPFIALGYRFKIYDFIKSIEAESLLVDMDSTTIAEDLLQAHELIVSNKDILMTKIETQRNLYAKRLLEPFAAKLYLH</sequence>
<dbReference type="AlphaFoldDB" id="A0A1T4YVN5"/>
<protein>
    <submittedName>
        <fullName evidence="2">Polysaccharide pyruvyl transferase family protein WcaK</fullName>
    </submittedName>
</protein>
<evidence type="ECO:0000313" key="3">
    <source>
        <dbReference type="Proteomes" id="UP000190042"/>
    </source>
</evidence>
<name>A0A1T4YVN5_9BACL</name>
<dbReference type="Proteomes" id="UP000190042">
    <property type="component" value="Unassembled WGS sequence"/>
</dbReference>
<dbReference type="EMBL" id="FUYJ01000010">
    <property type="protein sequence ID" value="SKB05907.1"/>
    <property type="molecule type" value="Genomic_DNA"/>
</dbReference>
<dbReference type="RefSeq" id="WP_078818642.1">
    <property type="nucleotide sequence ID" value="NZ_FUYJ01000010.1"/>
</dbReference>
<dbReference type="GO" id="GO:0016740">
    <property type="term" value="F:transferase activity"/>
    <property type="evidence" value="ECO:0007669"/>
    <property type="project" value="UniProtKB-KW"/>
</dbReference>
<dbReference type="InterPro" id="IPR007345">
    <property type="entry name" value="Polysacch_pyruvyl_Trfase"/>
</dbReference>
<organism evidence="2 3">
    <name type="scientific">Sporosarcina newyorkensis</name>
    <dbReference type="NCBI Taxonomy" id="759851"/>
    <lineage>
        <taxon>Bacteria</taxon>
        <taxon>Bacillati</taxon>
        <taxon>Bacillota</taxon>
        <taxon>Bacilli</taxon>
        <taxon>Bacillales</taxon>
        <taxon>Caryophanaceae</taxon>
        <taxon>Sporosarcina</taxon>
    </lineage>
</organism>
<accession>A0A1T4YVN5</accession>
<dbReference type="Pfam" id="PF04230">
    <property type="entry name" value="PS_pyruv_trans"/>
    <property type="match status" value="1"/>
</dbReference>
<keyword evidence="2" id="KW-0808">Transferase</keyword>